<gene>
    <name evidence="1" type="ORF">LCGC14_0399950</name>
</gene>
<name>A0A0F9W672_9ZZZZ</name>
<proteinExistence type="predicted"/>
<protein>
    <recommendedName>
        <fullName evidence="2">HNH domain-containing protein</fullName>
    </recommendedName>
</protein>
<comment type="caution">
    <text evidence="1">The sequence shown here is derived from an EMBL/GenBank/DDBJ whole genome shotgun (WGS) entry which is preliminary data.</text>
</comment>
<dbReference type="EMBL" id="LAZR01000342">
    <property type="protein sequence ID" value="KKN73543.1"/>
    <property type="molecule type" value="Genomic_DNA"/>
</dbReference>
<organism evidence="1">
    <name type="scientific">marine sediment metagenome</name>
    <dbReference type="NCBI Taxonomy" id="412755"/>
    <lineage>
        <taxon>unclassified sequences</taxon>
        <taxon>metagenomes</taxon>
        <taxon>ecological metagenomes</taxon>
    </lineage>
</organism>
<accession>A0A0F9W672</accession>
<reference evidence="1" key="1">
    <citation type="journal article" date="2015" name="Nature">
        <title>Complex archaea that bridge the gap between prokaryotes and eukaryotes.</title>
        <authorList>
            <person name="Spang A."/>
            <person name="Saw J.H."/>
            <person name="Jorgensen S.L."/>
            <person name="Zaremba-Niedzwiedzka K."/>
            <person name="Martijn J."/>
            <person name="Lind A.E."/>
            <person name="van Eijk R."/>
            <person name="Schleper C."/>
            <person name="Guy L."/>
            <person name="Ettema T.J."/>
        </authorList>
    </citation>
    <scope>NUCLEOTIDE SEQUENCE</scope>
</reference>
<evidence type="ECO:0008006" key="2">
    <source>
        <dbReference type="Google" id="ProtNLM"/>
    </source>
</evidence>
<sequence length="144" mass="16740">MQCNRCGSERPAKEFPWKNKAEHKRHGYCKVCGREISRGQYAKKRQYYMDKATKRRRQLVKIVRRFVLDYLLAHPCVDCGEAHPAALDFDHVRGRKRGVISKMAHTGYSLAAIKAEIAKCAVRCSNCHRKRTAKRAGWYSWAQK</sequence>
<dbReference type="AlphaFoldDB" id="A0A0F9W672"/>
<evidence type="ECO:0000313" key="1">
    <source>
        <dbReference type="EMBL" id="KKN73543.1"/>
    </source>
</evidence>